<accession>A0A1Z2XQ35</accession>
<reference evidence="4" key="2">
    <citation type="submission" date="2017-05" db="EMBL/GenBank/DDBJ databases">
        <title>Improved OligoMM genomes.</title>
        <authorList>
            <person name="Garzetti D."/>
        </authorList>
    </citation>
    <scope>NUCLEOTIDE SEQUENCE [LARGE SCALE GENOMIC DNA]</scope>
    <source>
        <strain evidence="4">KB18</strain>
    </source>
</reference>
<protein>
    <recommendedName>
        <fullName evidence="6">DUF2116 family Zn-ribbon domain-containing protein</fullName>
    </recommendedName>
</protein>
<reference evidence="2" key="1">
    <citation type="journal article" date="2017" name="Genome Announc.">
        <title>High-Quality Whole-Genome Sequences of the Oligo-Mouse-Microbiota Bacterial Community.</title>
        <authorList>
            <person name="Garzetti D."/>
            <person name="Brugiroux S."/>
            <person name="Bunk B."/>
            <person name="Pukall R."/>
            <person name="McCoy K.D."/>
            <person name="Macpherson A.J."/>
            <person name="Stecher B."/>
        </authorList>
    </citation>
    <scope>NUCLEOTIDE SEQUENCE</scope>
    <source>
        <strain evidence="2">KB18</strain>
    </source>
</reference>
<feature type="compositionally biased region" description="Basic and acidic residues" evidence="1">
    <location>
        <begin position="53"/>
        <end position="66"/>
    </location>
</feature>
<dbReference type="AlphaFoldDB" id="A0A1Z2XQ35"/>
<evidence type="ECO:0000313" key="3">
    <source>
        <dbReference type="EMBL" id="QQR29843.1"/>
    </source>
</evidence>
<feature type="compositionally biased region" description="Basic residues" evidence="1">
    <location>
        <begin position="40"/>
        <end position="50"/>
    </location>
</feature>
<evidence type="ECO:0000313" key="5">
    <source>
        <dbReference type="Proteomes" id="UP000596035"/>
    </source>
</evidence>
<dbReference type="RefSeq" id="WP_088364396.1">
    <property type="nucleotide sequence ID" value="NZ_CP021422.1"/>
</dbReference>
<dbReference type="EMBL" id="CP065321">
    <property type="protein sequence ID" value="QQR29843.1"/>
    <property type="molecule type" value="Genomic_DNA"/>
</dbReference>
<keyword evidence="4" id="KW-1185">Reference proteome</keyword>
<feature type="region of interest" description="Disordered" evidence="1">
    <location>
        <begin position="39"/>
        <end position="77"/>
    </location>
</feature>
<evidence type="ECO:0008006" key="6">
    <source>
        <dbReference type="Google" id="ProtNLM"/>
    </source>
</evidence>
<evidence type="ECO:0000313" key="2">
    <source>
        <dbReference type="EMBL" id="ASB40560.1"/>
    </source>
</evidence>
<reference evidence="3 5" key="3">
    <citation type="submission" date="2020-11" db="EMBL/GenBank/DDBJ databases">
        <title>Closed and high quality bacterial genomes of the OMM12 community.</title>
        <authorList>
            <person name="Marbouty M."/>
            <person name="Lamy-Besnier Q."/>
            <person name="Debarbieux L."/>
            <person name="Koszul R."/>
        </authorList>
    </citation>
    <scope>NUCLEOTIDE SEQUENCE [LARGE SCALE GENOMIC DNA]</scope>
    <source>
        <strain evidence="3 5">KB18</strain>
    </source>
</reference>
<dbReference type="Proteomes" id="UP000196710">
    <property type="component" value="Chromosome"/>
</dbReference>
<name>A0A1Z2XQ35_9FIRM</name>
<dbReference type="KEGG" id="amur:ADH66_07750"/>
<gene>
    <name evidence="2" type="ORF">ADH66_07750</name>
    <name evidence="3" type="ORF">I5Q82_17800</name>
</gene>
<proteinExistence type="predicted"/>
<organism evidence="3 5">
    <name type="scientific">Acutalibacter muris</name>
    <dbReference type="NCBI Taxonomy" id="1796620"/>
    <lineage>
        <taxon>Bacteria</taxon>
        <taxon>Bacillati</taxon>
        <taxon>Bacillota</taxon>
        <taxon>Clostridia</taxon>
        <taxon>Eubacteriales</taxon>
        <taxon>Acutalibacteraceae</taxon>
        <taxon>Acutalibacter</taxon>
    </lineage>
</organism>
<sequence length="77" mass="8854">MAQTREDRVCGWCGEGFSTFVKSEQKYCSRECAAAARHDPGHKRGMRRIRYTSAEDWKEQLHEASKKSPPPRRGSLI</sequence>
<evidence type="ECO:0000256" key="1">
    <source>
        <dbReference type="SAM" id="MobiDB-lite"/>
    </source>
</evidence>
<dbReference type="Proteomes" id="UP000596035">
    <property type="component" value="Chromosome"/>
</dbReference>
<dbReference type="EMBL" id="CP021422">
    <property type="protein sequence ID" value="ASB40560.1"/>
    <property type="molecule type" value="Genomic_DNA"/>
</dbReference>
<evidence type="ECO:0000313" key="4">
    <source>
        <dbReference type="Proteomes" id="UP000196710"/>
    </source>
</evidence>